<protein>
    <recommendedName>
        <fullName evidence="2">Phosphoribosyltransferase domain-containing protein</fullName>
    </recommendedName>
</protein>
<dbReference type="PANTHER" id="PTHR47505:SF1">
    <property type="entry name" value="DNA UTILIZATION PROTEIN YHGH"/>
    <property type="match status" value="1"/>
</dbReference>
<dbReference type="SUPFAM" id="SSF53271">
    <property type="entry name" value="PRTase-like"/>
    <property type="match status" value="1"/>
</dbReference>
<dbReference type="InterPro" id="IPR029057">
    <property type="entry name" value="PRTase-like"/>
</dbReference>
<dbReference type="Pfam" id="PF00156">
    <property type="entry name" value="Pribosyltran"/>
    <property type="match status" value="1"/>
</dbReference>
<dbReference type="Gene3D" id="3.40.50.2020">
    <property type="match status" value="1"/>
</dbReference>
<dbReference type="InterPro" id="IPR051910">
    <property type="entry name" value="ComF/GntX_DNA_util-trans"/>
</dbReference>
<organism evidence="3 4">
    <name type="scientific">Catenulispora yoronensis</name>
    <dbReference type="NCBI Taxonomy" id="450799"/>
    <lineage>
        <taxon>Bacteria</taxon>
        <taxon>Bacillati</taxon>
        <taxon>Actinomycetota</taxon>
        <taxon>Actinomycetes</taxon>
        <taxon>Catenulisporales</taxon>
        <taxon>Catenulisporaceae</taxon>
        <taxon>Catenulispora</taxon>
    </lineage>
</organism>
<name>A0ABN2VIU2_9ACTN</name>
<comment type="caution">
    <text evidence="3">The sequence shown here is derived from an EMBL/GenBank/DDBJ whole genome shotgun (WGS) entry which is preliminary data.</text>
</comment>
<gene>
    <name evidence="3" type="ORF">GCM10009839_88520</name>
</gene>
<dbReference type="Proteomes" id="UP001500751">
    <property type="component" value="Unassembled WGS sequence"/>
</dbReference>
<evidence type="ECO:0000256" key="1">
    <source>
        <dbReference type="ARBA" id="ARBA00008007"/>
    </source>
</evidence>
<comment type="similarity">
    <text evidence="1">Belongs to the ComF/GntX family.</text>
</comment>
<dbReference type="RefSeq" id="WP_344671766.1">
    <property type="nucleotide sequence ID" value="NZ_BAAAQN010000092.1"/>
</dbReference>
<accession>A0ABN2VIU2</accession>
<evidence type="ECO:0000313" key="4">
    <source>
        <dbReference type="Proteomes" id="UP001500751"/>
    </source>
</evidence>
<dbReference type="PANTHER" id="PTHR47505">
    <property type="entry name" value="DNA UTILIZATION PROTEIN YHGH"/>
    <property type="match status" value="1"/>
</dbReference>
<dbReference type="EMBL" id="BAAAQN010000092">
    <property type="protein sequence ID" value="GAA2063529.1"/>
    <property type="molecule type" value="Genomic_DNA"/>
</dbReference>
<proteinExistence type="inferred from homology"/>
<feature type="domain" description="Phosphoribosyltransferase" evidence="2">
    <location>
        <begin position="204"/>
        <end position="242"/>
    </location>
</feature>
<evidence type="ECO:0000313" key="3">
    <source>
        <dbReference type="EMBL" id="GAA2063529.1"/>
    </source>
</evidence>
<dbReference type="InterPro" id="IPR000836">
    <property type="entry name" value="PRTase_dom"/>
</dbReference>
<evidence type="ECO:0000259" key="2">
    <source>
        <dbReference type="Pfam" id="PF00156"/>
    </source>
</evidence>
<keyword evidence="4" id="KW-1185">Reference proteome</keyword>
<sequence>MPLVRPLWTALLDLVAERDCGGCGRPQPSGHPLCGPCGRLLAVGGPWRVLAAVPEVPPTHAVARYEDPVRSMLIAYKERGRHDLRRALGEALARAVAATVDSGALRGTRSPASAQRPLTGPLTLVPMPSRRRAVRDRGEDTTARMARSAARALREAGVPARTIPALCHARAVADQAGLTRDQRRANLSGALRARRSAAGAGPSAVVLVDDIATSGASLAEAARALRAAGVPVLGAATVAAARVQAQSA</sequence>
<reference evidence="3 4" key="1">
    <citation type="journal article" date="2019" name="Int. J. Syst. Evol. Microbiol.">
        <title>The Global Catalogue of Microorganisms (GCM) 10K type strain sequencing project: providing services to taxonomists for standard genome sequencing and annotation.</title>
        <authorList>
            <consortium name="The Broad Institute Genomics Platform"/>
            <consortium name="The Broad Institute Genome Sequencing Center for Infectious Disease"/>
            <person name="Wu L."/>
            <person name="Ma J."/>
        </authorList>
    </citation>
    <scope>NUCLEOTIDE SEQUENCE [LARGE SCALE GENOMIC DNA]</scope>
    <source>
        <strain evidence="3 4">JCM 16014</strain>
    </source>
</reference>